<dbReference type="GO" id="GO:0016491">
    <property type="term" value="F:oxidoreductase activity"/>
    <property type="evidence" value="ECO:0007669"/>
    <property type="project" value="UniProtKB-KW"/>
</dbReference>
<sequence>MGSVQLVEWPEAIVRVQALSDSGLAAIPAGYIRPQAELPSLSTGVDAADASIPVVDLETGGEAVAAVAEACRAWGFFQVVNHGVDPSLVERAVEVWREFFRLPMEAKQAYANSPATYEGYGSRLGVDKGAILDWGDYFFLQLLPEKFKNQEKWPGLPTHYEQSKATVQEYGDELVKLCQRLMKLLSLSLGLDVNRLPAAFGGDDAGATLRANYYPKCPQPELALGLSAHSDPGGITVLLADDAVKGLQIRKDDRWVTVQPLPGAFTVNIGDQIQILTNAVYKSLEHRVVVNAEKERLSLALFYNPKSDEVIEPMEELVTAERPAMYSPMTFDEYRLFVRSEGPKGKSQVQSLQKKPHVLRNHAFVHDQLQTSGRWGPGGEGLAFAAMINYRLH</sequence>
<dbReference type="InterPro" id="IPR044861">
    <property type="entry name" value="IPNS-like_FE2OG_OXY"/>
</dbReference>
<comment type="similarity">
    <text evidence="1 4">Belongs to the iron/ascorbate-dependent oxidoreductase family.</text>
</comment>
<gene>
    <name evidence="6" type="ORF">ZIOFF_050123</name>
</gene>
<evidence type="ECO:0000313" key="6">
    <source>
        <dbReference type="EMBL" id="KAG6488869.1"/>
    </source>
</evidence>
<evidence type="ECO:0000256" key="3">
    <source>
        <dbReference type="ARBA" id="ARBA00023004"/>
    </source>
</evidence>
<dbReference type="PROSITE" id="PS51471">
    <property type="entry name" value="FE2OG_OXY"/>
    <property type="match status" value="1"/>
</dbReference>
<evidence type="ECO:0000256" key="2">
    <source>
        <dbReference type="ARBA" id="ARBA00022723"/>
    </source>
</evidence>
<keyword evidence="4" id="KW-0560">Oxidoreductase</keyword>
<feature type="domain" description="Fe2OG dioxygenase" evidence="5">
    <location>
        <begin position="204"/>
        <end position="305"/>
    </location>
</feature>
<evidence type="ECO:0000256" key="4">
    <source>
        <dbReference type="RuleBase" id="RU003682"/>
    </source>
</evidence>
<organism evidence="6 7">
    <name type="scientific">Zingiber officinale</name>
    <name type="common">Ginger</name>
    <name type="synonym">Amomum zingiber</name>
    <dbReference type="NCBI Taxonomy" id="94328"/>
    <lineage>
        <taxon>Eukaryota</taxon>
        <taxon>Viridiplantae</taxon>
        <taxon>Streptophyta</taxon>
        <taxon>Embryophyta</taxon>
        <taxon>Tracheophyta</taxon>
        <taxon>Spermatophyta</taxon>
        <taxon>Magnoliopsida</taxon>
        <taxon>Liliopsida</taxon>
        <taxon>Zingiberales</taxon>
        <taxon>Zingiberaceae</taxon>
        <taxon>Zingiber</taxon>
    </lineage>
</organism>
<keyword evidence="3 4" id="KW-0408">Iron</keyword>
<dbReference type="Proteomes" id="UP000734854">
    <property type="component" value="Unassembled WGS sequence"/>
</dbReference>
<keyword evidence="2 4" id="KW-0479">Metal-binding</keyword>
<keyword evidence="7" id="KW-1185">Reference proteome</keyword>
<name>A0A8J5KQA7_ZINOF</name>
<dbReference type="GO" id="GO:0046872">
    <property type="term" value="F:metal ion binding"/>
    <property type="evidence" value="ECO:0007669"/>
    <property type="project" value="UniProtKB-KW"/>
</dbReference>
<dbReference type="Pfam" id="PF03171">
    <property type="entry name" value="2OG-FeII_Oxy"/>
    <property type="match status" value="1"/>
</dbReference>
<accession>A0A8J5KQA7</accession>
<dbReference type="PANTHER" id="PTHR47991">
    <property type="entry name" value="OXOGLUTARATE/IRON-DEPENDENT DIOXYGENASE"/>
    <property type="match status" value="1"/>
</dbReference>
<proteinExistence type="inferred from homology"/>
<dbReference type="AlphaFoldDB" id="A0A8J5KQA7"/>
<comment type="caution">
    <text evidence="6">The sequence shown here is derived from an EMBL/GenBank/DDBJ whole genome shotgun (WGS) entry which is preliminary data.</text>
</comment>
<dbReference type="OrthoDB" id="288590at2759"/>
<evidence type="ECO:0000313" key="7">
    <source>
        <dbReference type="Proteomes" id="UP000734854"/>
    </source>
</evidence>
<reference evidence="6 7" key="1">
    <citation type="submission" date="2020-08" db="EMBL/GenBank/DDBJ databases">
        <title>Plant Genome Project.</title>
        <authorList>
            <person name="Zhang R.-G."/>
        </authorList>
    </citation>
    <scope>NUCLEOTIDE SEQUENCE [LARGE SCALE GENOMIC DNA]</scope>
    <source>
        <tissue evidence="6">Rhizome</tissue>
    </source>
</reference>
<dbReference type="Pfam" id="PF14226">
    <property type="entry name" value="DIOX_N"/>
    <property type="match status" value="1"/>
</dbReference>
<evidence type="ECO:0000259" key="5">
    <source>
        <dbReference type="PROSITE" id="PS51471"/>
    </source>
</evidence>
<dbReference type="FunFam" id="2.60.120.330:FF:000079">
    <property type="entry name" value="Protein SRG1"/>
    <property type="match status" value="1"/>
</dbReference>
<dbReference type="InterPro" id="IPR050295">
    <property type="entry name" value="Plant_2OG-oxidoreductases"/>
</dbReference>
<dbReference type="EMBL" id="JACMSC010000014">
    <property type="protein sequence ID" value="KAG6488869.1"/>
    <property type="molecule type" value="Genomic_DNA"/>
</dbReference>
<evidence type="ECO:0000256" key="1">
    <source>
        <dbReference type="ARBA" id="ARBA00008056"/>
    </source>
</evidence>
<protein>
    <recommendedName>
        <fullName evidence="5">Fe2OG dioxygenase domain-containing protein</fullName>
    </recommendedName>
</protein>
<dbReference type="InterPro" id="IPR005123">
    <property type="entry name" value="Oxoglu/Fe-dep_dioxygenase_dom"/>
</dbReference>
<dbReference type="InterPro" id="IPR026992">
    <property type="entry name" value="DIOX_N"/>
</dbReference>